<evidence type="ECO:0000259" key="3">
    <source>
        <dbReference type="Pfam" id="PF17782"/>
    </source>
</evidence>
<reference evidence="4 5" key="1">
    <citation type="journal article" date="2015" name="Nature">
        <title>rRNA introns, odd ribosomes, and small enigmatic genomes across a large radiation of phyla.</title>
        <authorList>
            <person name="Brown C.T."/>
            <person name="Hug L.A."/>
            <person name="Thomas B.C."/>
            <person name="Sharon I."/>
            <person name="Castelle C.J."/>
            <person name="Singh A."/>
            <person name="Wilkins M.J."/>
            <person name="Williams K.H."/>
            <person name="Banfield J.F."/>
        </authorList>
    </citation>
    <scope>NUCLEOTIDE SEQUENCE [LARGE SCALE GENOMIC DNA]</scope>
</reference>
<dbReference type="PATRIC" id="fig|1618443.3.peg.1281"/>
<dbReference type="InterPro" id="IPR003488">
    <property type="entry name" value="DprA"/>
</dbReference>
<dbReference type="PANTHER" id="PTHR43022:SF1">
    <property type="entry name" value="PROTEIN SMF"/>
    <property type="match status" value="1"/>
</dbReference>
<organism evidence="4 5">
    <name type="scientific">Candidatus Gottesmanbacteria bacterium GW2011_GWA2_43_14</name>
    <dbReference type="NCBI Taxonomy" id="1618443"/>
    <lineage>
        <taxon>Bacteria</taxon>
        <taxon>Candidatus Gottesmaniibacteriota</taxon>
    </lineage>
</organism>
<dbReference type="Gene3D" id="3.40.50.450">
    <property type="match status" value="1"/>
</dbReference>
<dbReference type="SUPFAM" id="SSF102405">
    <property type="entry name" value="MCP/YpsA-like"/>
    <property type="match status" value="1"/>
</dbReference>
<dbReference type="Pfam" id="PF17782">
    <property type="entry name" value="WHD_DprA"/>
    <property type="match status" value="1"/>
</dbReference>
<dbReference type="InterPro" id="IPR041614">
    <property type="entry name" value="DprA_WH"/>
</dbReference>
<dbReference type="EMBL" id="LCFP01000011">
    <property type="protein sequence ID" value="KKS96333.1"/>
    <property type="molecule type" value="Genomic_DNA"/>
</dbReference>
<feature type="domain" description="DprA winged helix" evidence="3">
    <location>
        <begin position="219"/>
        <end position="264"/>
    </location>
</feature>
<comment type="similarity">
    <text evidence="1">Belongs to the DprA/Smf family.</text>
</comment>
<protein>
    <submittedName>
        <fullName evidence="4">Protecting protein DprA, DNA processing protein</fullName>
    </submittedName>
</protein>
<accession>A0A0G1GBM2</accession>
<feature type="domain" description="Smf/DprA SLOG" evidence="2">
    <location>
        <begin position="17"/>
        <end position="204"/>
    </location>
</feature>
<dbReference type="Proteomes" id="UP000034894">
    <property type="component" value="Unassembled WGS sequence"/>
</dbReference>
<dbReference type="Pfam" id="PF02481">
    <property type="entry name" value="DNA_processg_A"/>
    <property type="match status" value="1"/>
</dbReference>
<dbReference type="InterPro" id="IPR057666">
    <property type="entry name" value="DrpA_SLOG"/>
</dbReference>
<sequence length="272" mass="30169">MPGTCLNHWQKLPELRKLRELSAPPKALYYLGHWQPEIFENCAAVVGSRRMTEYGRRIIDLLVPRLVFEKKTIISGFMYGVDQYAHRVCLDNGGKTIAVLGWGINMPYKSSDLKLAERIKTGGLILSEWENQQPALWTFPVRNRIVAALSSEIFVVEAAAKSGALITASLAHKLKKKIWAVPGPITSRTSQGTNALISSGIASMWLGSLPPAKIEFGKDPLLNLLENEALSTDEIARKLNKNVAEVGAQLSLLTLDGRLTEKEGKYFINHAY</sequence>
<proteinExistence type="inferred from homology"/>
<dbReference type="Gene3D" id="1.10.10.10">
    <property type="entry name" value="Winged helix-like DNA-binding domain superfamily/Winged helix DNA-binding domain"/>
    <property type="match status" value="1"/>
</dbReference>
<evidence type="ECO:0000313" key="4">
    <source>
        <dbReference type="EMBL" id="KKS96333.1"/>
    </source>
</evidence>
<dbReference type="STRING" id="1618443.UV73_C0011G0005"/>
<comment type="caution">
    <text evidence="4">The sequence shown here is derived from an EMBL/GenBank/DDBJ whole genome shotgun (WGS) entry which is preliminary data.</text>
</comment>
<dbReference type="PANTHER" id="PTHR43022">
    <property type="entry name" value="PROTEIN SMF"/>
    <property type="match status" value="1"/>
</dbReference>
<dbReference type="InterPro" id="IPR036388">
    <property type="entry name" value="WH-like_DNA-bd_sf"/>
</dbReference>
<name>A0A0G1GBM2_9BACT</name>
<evidence type="ECO:0000313" key="5">
    <source>
        <dbReference type="Proteomes" id="UP000034894"/>
    </source>
</evidence>
<dbReference type="AlphaFoldDB" id="A0A0G1GBM2"/>
<evidence type="ECO:0000259" key="2">
    <source>
        <dbReference type="Pfam" id="PF02481"/>
    </source>
</evidence>
<dbReference type="GO" id="GO:0009294">
    <property type="term" value="P:DNA-mediated transformation"/>
    <property type="evidence" value="ECO:0007669"/>
    <property type="project" value="InterPro"/>
</dbReference>
<evidence type="ECO:0000256" key="1">
    <source>
        <dbReference type="ARBA" id="ARBA00006525"/>
    </source>
</evidence>
<gene>
    <name evidence="4" type="ORF">UV73_C0011G0005</name>
</gene>